<evidence type="ECO:0000256" key="7">
    <source>
        <dbReference type="ARBA" id="ARBA00022840"/>
    </source>
</evidence>
<dbReference type="Gene3D" id="3.30.450.20">
    <property type="entry name" value="PAS domain"/>
    <property type="match status" value="2"/>
</dbReference>
<dbReference type="InterPro" id="IPR003661">
    <property type="entry name" value="HisK_dim/P_dom"/>
</dbReference>
<dbReference type="KEGG" id="thyd:TTHT_2144"/>
<dbReference type="Pfam" id="PF13426">
    <property type="entry name" value="PAS_9"/>
    <property type="match status" value="2"/>
</dbReference>
<keyword evidence="3" id="KW-0597">Phosphoprotein</keyword>
<keyword evidence="7" id="KW-0067">ATP-binding</keyword>
<dbReference type="GO" id="GO:0005524">
    <property type="term" value="F:ATP binding"/>
    <property type="evidence" value="ECO:0007669"/>
    <property type="project" value="UniProtKB-KW"/>
</dbReference>
<dbReference type="PROSITE" id="PS50109">
    <property type="entry name" value="HIS_KIN"/>
    <property type="match status" value="1"/>
</dbReference>
<dbReference type="PROSITE" id="PS50113">
    <property type="entry name" value="PAC"/>
    <property type="match status" value="2"/>
</dbReference>
<evidence type="ECO:0000256" key="5">
    <source>
        <dbReference type="ARBA" id="ARBA00022741"/>
    </source>
</evidence>
<dbReference type="SMART" id="SM00086">
    <property type="entry name" value="PAC"/>
    <property type="match status" value="2"/>
</dbReference>
<dbReference type="GO" id="GO:0000155">
    <property type="term" value="F:phosphorelay sensor kinase activity"/>
    <property type="evidence" value="ECO:0007669"/>
    <property type="project" value="InterPro"/>
</dbReference>
<dbReference type="Gene3D" id="3.30.565.10">
    <property type="entry name" value="Histidine kinase-like ATPase, C-terminal domain"/>
    <property type="match status" value="1"/>
</dbReference>
<dbReference type="InterPro" id="IPR000700">
    <property type="entry name" value="PAS-assoc_C"/>
</dbReference>
<dbReference type="InterPro" id="IPR036890">
    <property type="entry name" value="HATPase_C_sf"/>
</dbReference>
<dbReference type="AlphaFoldDB" id="A0A7R6PQP8"/>
<evidence type="ECO:0000313" key="13">
    <source>
        <dbReference type="Proteomes" id="UP000595564"/>
    </source>
</evidence>
<dbReference type="SMART" id="SM00388">
    <property type="entry name" value="HisKA"/>
    <property type="match status" value="1"/>
</dbReference>
<dbReference type="NCBIfam" id="TIGR00229">
    <property type="entry name" value="sensory_box"/>
    <property type="match status" value="2"/>
</dbReference>
<dbReference type="InterPro" id="IPR036097">
    <property type="entry name" value="HisK_dim/P_sf"/>
</dbReference>
<dbReference type="InterPro" id="IPR004358">
    <property type="entry name" value="Sig_transdc_His_kin-like_C"/>
</dbReference>
<dbReference type="PANTHER" id="PTHR43065">
    <property type="entry name" value="SENSOR HISTIDINE KINASE"/>
    <property type="match status" value="1"/>
</dbReference>
<evidence type="ECO:0000259" key="11">
    <source>
        <dbReference type="PROSITE" id="PS50113"/>
    </source>
</evidence>
<dbReference type="SUPFAM" id="SSF55785">
    <property type="entry name" value="PYP-like sensor domain (PAS domain)"/>
    <property type="match status" value="2"/>
</dbReference>
<evidence type="ECO:0000256" key="3">
    <source>
        <dbReference type="ARBA" id="ARBA00022553"/>
    </source>
</evidence>
<evidence type="ECO:0000259" key="9">
    <source>
        <dbReference type="PROSITE" id="PS50109"/>
    </source>
</evidence>
<dbReference type="PANTHER" id="PTHR43065:SF10">
    <property type="entry name" value="PEROXIDE STRESS-ACTIVATED HISTIDINE KINASE MAK3"/>
    <property type="match status" value="1"/>
</dbReference>
<feature type="domain" description="PAS" evidence="10">
    <location>
        <begin position="127"/>
        <end position="199"/>
    </location>
</feature>
<name>A0A7R6PQP8_9BACT</name>
<dbReference type="Gene3D" id="1.10.287.130">
    <property type="match status" value="1"/>
</dbReference>
<keyword evidence="8" id="KW-0902">Two-component regulatory system</keyword>
<dbReference type="RefSeq" id="WP_201327887.1">
    <property type="nucleotide sequence ID" value="NZ_AP017470.1"/>
</dbReference>
<keyword evidence="5" id="KW-0547">Nucleotide-binding</keyword>
<dbReference type="InterPro" id="IPR005467">
    <property type="entry name" value="His_kinase_dom"/>
</dbReference>
<dbReference type="SUPFAM" id="SSF55874">
    <property type="entry name" value="ATPase domain of HSP90 chaperone/DNA topoisomerase II/histidine kinase"/>
    <property type="match status" value="1"/>
</dbReference>
<evidence type="ECO:0000313" key="12">
    <source>
        <dbReference type="EMBL" id="BBB33576.1"/>
    </source>
</evidence>
<dbReference type="PROSITE" id="PS50112">
    <property type="entry name" value="PAS"/>
    <property type="match status" value="2"/>
</dbReference>
<evidence type="ECO:0000259" key="10">
    <source>
        <dbReference type="PROSITE" id="PS50112"/>
    </source>
</evidence>
<feature type="domain" description="PAS" evidence="10">
    <location>
        <begin position="3"/>
        <end position="40"/>
    </location>
</feature>
<dbReference type="InterPro" id="IPR003594">
    <property type="entry name" value="HATPase_dom"/>
</dbReference>
<feature type="domain" description="PAC" evidence="11">
    <location>
        <begin position="76"/>
        <end position="126"/>
    </location>
</feature>
<feature type="domain" description="Histidine kinase" evidence="9">
    <location>
        <begin position="267"/>
        <end position="482"/>
    </location>
</feature>
<sequence length="482" mass="55402">MEHIDKFKKILENTNIGILETDINGKIIYINKKAKEVIGLKFPRNNPLFVWEILKNGKNEFNKIVKLIEKNKNGIEGYETKIISEEIKNIWVDVNVTPLKDRETEGYLIFFKDVTKKKILEEKAKETTLYLKNILNDSADAILGITLENKIFLWNKGAEEIYGYTADEVLGKHIDILIPEKLKKENESEKIIKEALKKGYLKNYITERKRKDGEIIKVNITRSAIRDLEGRIFGFSAIVRDITEQEKMQQKLIQSERLSIVGRMASQVAHEIRNPLASISLNLELLEEEIEEIDLDKPKKMELTSLIKTITSEVSHINNITDDYLSFVRMPVLKKSKENLHSIVEDIYNSLKNLLITARIKFVHHKQNIPLIPVDYNQARRAILNIIKNAIEAIGNDGKIEVFTRNYREKKRLCLYIKDSGSGIPEDKLDKIFEPFYTTKATGSGLGMHITYQIMKEHGGEIKITSREGKGTTVSLCFPTEG</sequence>
<gene>
    <name evidence="12" type="primary">kinE</name>
    <name evidence="12" type="ORF">TTHT_2144</name>
</gene>
<protein>
    <recommendedName>
        <fullName evidence="2">histidine kinase</fullName>
        <ecNumber evidence="2">2.7.13.3</ecNumber>
    </recommendedName>
</protein>
<dbReference type="SMART" id="SM00387">
    <property type="entry name" value="HATPase_c"/>
    <property type="match status" value="1"/>
</dbReference>
<proteinExistence type="predicted"/>
<dbReference type="InterPro" id="IPR035965">
    <property type="entry name" value="PAS-like_dom_sf"/>
</dbReference>
<dbReference type="PRINTS" id="PR00344">
    <property type="entry name" value="BCTRLSENSOR"/>
</dbReference>
<dbReference type="Pfam" id="PF02518">
    <property type="entry name" value="HATPase_c"/>
    <property type="match status" value="1"/>
</dbReference>
<dbReference type="CDD" id="cd00082">
    <property type="entry name" value="HisKA"/>
    <property type="match status" value="1"/>
</dbReference>
<feature type="domain" description="PAC" evidence="11">
    <location>
        <begin position="202"/>
        <end position="254"/>
    </location>
</feature>
<evidence type="ECO:0000256" key="1">
    <source>
        <dbReference type="ARBA" id="ARBA00000085"/>
    </source>
</evidence>
<dbReference type="InterPro" id="IPR001610">
    <property type="entry name" value="PAC"/>
</dbReference>
<dbReference type="SUPFAM" id="SSF47384">
    <property type="entry name" value="Homodimeric domain of signal transducing histidine kinase"/>
    <property type="match status" value="1"/>
</dbReference>
<dbReference type="SMART" id="SM00091">
    <property type="entry name" value="PAS"/>
    <property type="match status" value="2"/>
</dbReference>
<dbReference type="CDD" id="cd00130">
    <property type="entry name" value="PAS"/>
    <property type="match status" value="2"/>
</dbReference>
<keyword evidence="13" id="KW-1185">Reference proteome</keyword>
<accession>A0A7R6PQP8</accession>
<keyword evidence="4" id="KW-0808">Transferase</keyword>
<keyword evidence="6 12" id="KW-0418">Kinase</keyword>
<evidence type="ECO:0000256" key="4">
    <source>
        <dbReference type="ARBA" id="ARBA00022679"/>
    </source>
</evidence>
<organism evidence="12 13">
    <name type="scientific">Thermotomaculum hydrothermale</name>
    <dbReference type="NCBI Taxonomy" id="981385"/>
    <lineage>
        <taxon>Bacteria</taxon>
        <taxon>Pseudomonadati</taxon>
        <taxon>Acidobacteriota</taxon>
        <taxon>Holophagae</taxon>
        <taxon>Thermotomaculales</taxon>
        <taxon>Thermotomaculaceae</taxon>
        <taxon>Thermotomaculum</taxon>
    </lineage>
</organism>
<evidence type="ECO:0000256" key="2">
    <source>
        <dbReference type="ARBA" id="ARBA00012438"/>
    </source>
</evidence>
<dbReference type="EC" id="2.7.13.3" evidence="2"/>
<dbReference type="EMBL" id="AP017470">
    <property type="protein sequence ID" value="BBB33576.1"/>
    <property type="molecule type" value="Genomic_DNA"/>
</dbReference>
<dbReference type="Proteomes" id="UP000595564">
    <property type="component" value="Chromosome"/>
</dbReference>
<dbReference type="Pfam" id="PF00512">
    <property type="entry name" value="HisKA"/>
    <property type="match status" value="1"/>
</dbReference>
<evidence type="ECO:0000256" key="6">
    <source>
        <dbReference type="ARBA" id="ARBA00022777"/>
    </source>
</evidence>
<comment type="catalytic activity">
    <reaction evidence="1">
        <text>ATP + protein L-histidine = ADP + protein N-phospho-L-histidine.</text>
        <dbReference type="EC" id="2.7.13.3"/>
    </reaction>
</comment>
<dbReference type="InterPro" id="IPR000014">
    <property type="entry name" value="PAS"/>
</dbReference>
<reference evidence="12 13" key="1">
    <citation type="journal article" date="2012" name="Extremophiles">
        <title>Thermotomaculum hydrothermale gen. nov., sp. nov., a novel heterotrophic thermophile within the phylum Acidobacteria from a deep-sea hydrothermal vent chimney in the Southern Okinawa Trough.</title>
        <authorList>
            <person name="Izumi H."/>
            <person name="Nunoura T."/>
            <person name="Miyazaki M."/>
            <person name="Mino S."/>
            <person name="Toki T."/>
            <person name="Takai K."/>
            <person name="Sako Y."/>
            <person name="Sawabe T."/>
            <person name="Nakagawa S."/>
        </authorList>
    </citation>
    <scope>NUCLEOTIDE SEQUENCE [LARGE SCALE GENOMIC DNA]</scope>
    <source>
        <strain evidence="12 13">AC55</strain>
    </source>
</reference>
<evidence type="ECO:0000256" key="8">
    <source>
        <dbReference type="ARBA" id="ARBA00023012"/>
    </source>
</evidence>
<dbReference type="CDD" id="cd00075">
    <property type="entry name" value="HATPase"/>
    <property type="match status" value="1"/>
</dbReference>